<dbReference type="InterPro" id="IPR029030">
    <property type="entry name" value="Caspase-like_dom_sf"/>
</dbReference>
<dbReference type="Pfam" id="PF00400">
    <property type="entry name" value="WD40"/>
    <property type="match status" value="7"/>
</dbReference>
<dbReference type="PROSITE" id="PS50294">
    <property type="entry name" value="WD_REPEATS_REGION"/>
    <property type="match status" value="5"/>
</dbReference>
<dbReference type="Pfam" id="PF12894">
    <property type="entry name" value="ANAPC4_WD40"/>
    <property type="match status" value="2"/>
</dbReference>
<keyword evidence="1" id="KW-0853">WD repeat</keyword>
<name>A0ABR8A3T7_9CYAN</name>
<feature type="domain" description="Peptidase C14 caspase" evidence="2">
    <location>
        <begin position="6"/>
        <end position="257"/>
    </location>
</feature>
<reference evidence="5 6" key="1">
    <citation type="journal article" date="2020" name="ISME J.">
        <title>Comparative genomics reveals insights into cyanobacterial evolution and habitat adaptation.</title>
        <authorList>
            <person name="Chen M.Y."/>
            <person name="Teng W.K."/>
            <person name="Zhao L."/>
            <person name="Hu C.X."/>
            <person name="Zhou Y.K."/>
            <person name="Han B.P."/>
            <person name="Song L.R."/>
            <person name="Shu W.S."/>
        </authorList>
    </citation>
    <scope>NUCLEOTIDE SEQUENCE [LARGE SCALE GENOMIC DNA]</scope>
    <source>
        <strain evidence="5 6">FACHB-288</strain>
    </source>
</reference>
<dbReference type="RefSeq" id="WP_190538626.1">
    <property type="nucleotide sequence ID" value="NZ_CAWPNO010000073.1"/>
</dbReference>
<feature type="repeat" description="WD" evidence="1">
    <location>
        <begin position="1283"/>
        <end position="1315"/>
    </location>
</feature>
<dbReference type="InterPro" id="IPR036322">
    <property type="entry name" value="WD40_repeat_dom_sf"/>
</dbReference>
<evidence type="ECO:0000259" key="4">
    <source>
        <dbReference type="Pfam" id="PF20703"/>
    </source>
</evidence>
<dbReference type="PANTHER" id="PTHR19879">
    <property type="entry name" value="TRANSCRIPTION INITIATION FACTOR TFIID"/>
    <property type="match status" value="1"/>
</dbReference>
<evidence type="ECO:0000313" key="6">
    <source>
        <dbReference type="Proteomes" id="UP000658514"/>
    </source>
</evidence>
<feature type="repeat" description="WD" evidence="1">
    <location>
        <begin position="1203"/>
        <end position="1233"/>
    </location>
</feature>
<feature type="repeat" description="WD" evidence="1">
    <location>
        <begin position="1448"/>
        <end position="1481"/>
    </location>
</feature>
<dbReference type="Pfam" id="PF00656">
    <property type="entry name" value="Peptidase_C14"/>
    <property type="match status" value="1"/>
</dbReference>
<dbReference type="InterPro" id="IPR049052">
    <property type="entry name" value="nSTAND1"/>
</dbReference>
<dbReference type="Pfam" id="PF20703">
    <property type="entry name" value="nSTAND1"/>
    <property type="match status" value="1"/>
</dbReference>
<feature type="repeat" description="WD" evidence="1">
    <location>
        <begin position="918"/>
        <end position="939"/>
    </location>
</feature>
<dbReference type="Gene3D" id="3.40.50.1460">
    <property type="match status" value="1"/>
</dbReference>
<dbReference type="Proteomes" id="UP000658514">
    <property type="component" value="Unassembled WGS sequence"/>
</dbReference>
<dbReference type="SUPFAM" id="SSF52540">
    <property type="entry name" value="P-loop containing nucleoside triphosphate hydrolases"/>
    <property type="match status" value="1"/>
</dbReference>
<dbReference type="Gene3D" id="3.40.50.300">
    <property type="entry name" value="P-loop containing nucleotide triphosphate hydrolases"/>
    <property type="match status" value="1"/>
</dbReference>
<feature type="repeat" description="WD" evidence="1">
    <location>
        <begin position="949"/>
        <end position="981"/>
    </location>
</feature>
<sequence length="1528" mass="170725">MSEFSRNLAFIIGINNYANGISPLQNAVNDARKIVEILREKHEYKVWVCLDEVATLKNLNQLLEKILPEQVSENDRLLFYFAGHGIALNGDDGPTGYLIPQDAKLNATETYLPMTKLQESLEKLPCRHFLGILDCCFAGAFRWSSTRDLLTTPEVIHKERYDRFITDPAWQVITSAAYDQKALDAFVLKSERGQIGNHSPFAAALIEALAGKADIYPPSTNGKPAGDGVITATELYLYLRDAVEPATEGNHQRQTPGIWPLKKHDKGEYIFLTPGHELNLPPAPPLDANNNPYRGLESYEEEHSKLFFGRSKLVEKLHEFVKTNPLTVVLGASGSGKSSLVKAGLIPQLRQDNTQKWEILEPIRPGETPLQALSNALRNAQLPEIPAQNPEQKLAMSIDAWAKNHPKSKLLLFIDQSEEIITLCQNEDERKEFFQQILTAINVHRQRLRVVLSLRSDFEPQIRDAGLKFVPSSLNLENTVLRNNWYSGRFIVPAMTRGELREAIEKPAEARVMYFQPHELVEQLIDEVADMPGALPLLSFALRELYLRYLKRQRDAENRGITIDRALTQADYQDLGGVIQSLTQKADAEYEALVQENSTYEHIIRQVMLRMVALGGGELARRRVPLSELEYPPPKHDLVKEVIEHFTKARLLVTGEDAEGNYYVEPAHDALVRGWQKLLGWKQEDEQILVLQRELTQAVQKWANFKNQDKEQQQGILGKTAPVLVALDRILLPIENFVNKIPEKLAEKLRRAENQQGQRRNKSTEFLWDTDPYLEVLDEKLKSDENWFNQLETEFVQKSLLQKRQNSSWRWRIAIAVMLGLSGLTIAALIGQRNAQIAQIQATITSSEGRFAAQQELDALLDSLRATKQLQTLLLGSHDSQMKAQLAQVLQQAVYGVRESNRLVGNGKPLDWGVDGQISWSPDGQTLAFASGDNTVQLWRQDGSKPKILKGYSTKVLGVSWSSDGKILATVSKVGEVKLWKPNGELFKAFKIEGSSHCYQPYSVNWSPNAELLALPCLNDMIQLWKPDGTLFATLKDSNLHQGVFSVSWNPDGNTLASGGADGKVRLWKPDGTLIKTSNNYGYWVIGVSWNPHGQILATTGGNMVKLLQPDLTELTSVEAKGHGLISWNRDGQILAAAGSNDGTVKLWKWDGNKRLSPLTTFHTSTPIASIKWSPDGETLATLSSSDGTVRLWKKNNPLLITLNNHSQEVNDASFSPNGELLATASGDRTVNLLQRDGTLLKTLTVESGVNSVSWSPDGQTLASAEFNTVKLWHPDGTLLKTLPGHSNNVYSVRWNPDGQVLASAAGDGTVKLWQRDGTLLQNLIQIADGDWGYDVSWSSDGKLLAAAYRNGKVFLLQRDGKQIAKFDNTFNNRVSWSPNGKILATSGGLGSNNVELWQPNGNLMKSIQVGSDGVDKIAWRPNGRMFATTSRNSIKLWKLDGTLLTTLKNHTDQVNSVAWSPDGKILVSASKDQTVKLWQLHENLDNRLLDDLQVQACHWMGDYLQNNPNVNESDRHLCDNVPKLVDK</sequence>
<dbReference type="InterPro" id="IPR001680">
    <property type="entry name" value="WD40_rpt"/>
</dbReference>
<feature type="domain" description="Anaphase-promoting complex subunit 4-like WD40" evidence="3">
    <location>
        <begin position="919"/>
        <end position="991"/>
    </location>
</feature>
<dbReference type="SUPFAM" id="SSF50998">
    <property type="entry name" value="Quinoprotein alcohol dehydrogenase-like"/>
    <property type="match status" value="1"/>
</dbReference>
<comment type="caution">
    <text evidence="5">The sequence shown here is derived from an EMBL/GenBank/DDBJ whole genome shotgun (WGS) entry which is preliminary data.</text>
</comment>
<dbReference type="Gene3D" id="2.130.10.10">
    <property type="entry name" value="YVTN repeat-like/Quinoprotein amine dehydrogenase"/>
    <property type="match status" value="3"/>
</dbReference>
<evidence type="ECO:0000313" key="5">
    <source>
        <dbReference type="EMBL" id="MBD2194627.1"/>
    </source>
</evidence>
<dbReference type="EMBL" id="JACJQH010000004">
    <property type="protein sequence ID" value="MBD2194627.1"/>
    <property type="molecule type" value="Genomic_DNA"/>
</dbReference>
<feature type="repeat" description="WD" evidence="1">
    <location>
        <begin position="1044"/>
        <end position="1069"/>
    </location>
</feature>
<organism evidence="5 6">
    <name type="scientific">Calothrix parietina FACHB-288</name>
    <dbReference type="NCBI Taxonomy" id="2692896"/>
    <lineage>
        <taxon>Bacteria</taxon>
        <taxon>Bacillati</taxon>
        <taxon>Cyanobacteriota</taxon>
        <taxon>Cyanophyceae</taxon>
        <taxon>Nostocales</taxon>
        <taxon>Calotrichaceae</taxon>
        <taxon>Calothrix</taxon>
    </lineage>
</organism>
<proteinExistence type="predicted"/>
<evidence type="ECO:0000256" key="1">
    <source>
        <dbReference type="PROSITE-ProRule" id="PRU00221"/>
    </source>
</evidence>
<accession>A0ABR8A3T7</accession>
<dbReference type="SUPFAM" id="SSF52129">
    <property type="entry name" value="Caspase-like"/>
    <property type="match status" value="1"/>
</dbReference>
<dbReference type="InterPro" id="IPR011047">
    <property type="entry name" value="Quinoprotein_ADH-like_sf"/>
</dbReference>
<dbReference type="CDD" id="cd00200">
    <property type="entry name" value="WD40"/>
    <property type="match status" value="2"/>
</dbReference>
<dbReference type="InterPro" id="IPR015943">
    <property type="entry name" value="WD40/YVTN_repeat-like_dom_sf"/>
</dbReference>
<dbReference type="InterPro" id="IPR011600">
    <property type="entry name" value="Pept_C14_caspase"/>
</dbReference>
<gene>
    <name evidence="5" type="ORF">H6G24_03835</name>
</gene>
<protein>
    <submittedName>
        <fullName evidence="5">Caspase family protein</fullName>
    </submittedName>
</protein>
<dbReference type="InterPro" id="IPR024977">
    <property type="entry name" value="Apc4-like_WD40_dom"/>
</dbReference>
<feature type="domain" description="Novel STAND NTPase 1" evidence="4">
    <location>
        <begin position="292"/>
        <end position="708"/>
    </location>
</feature>
<evidence type="ECO:0000259" key="2">
    <source>
        <dbReference type="Pfam" id="PF00656"/>
    </source>
</evidence>
<dbReference type="PROSITE" id="PS50082">
    <property type="entry name" value="WD_REPEATS_2"/>
    <property type="match status" value="6"/>
</dbReference>
<keyword evidence="6" id="KW-1185">Reference proteome</keyword>
<dbReference type="InterPro" id="IPR027417">
    <property type="entry name" value="P-loop_NTPase"/>
</dbReference>
<evidence type="ECO:0000259" key="3">
    <source>
        <dbReference type="Pfam" id="PF12894"/>
    </source>
</evidence>
<dbReference type="SUPFAM" id="SSF50978">
    <property type="entry name" value="WD40 repeat-like"/>
    <property type="match status" value="1"/>
</dbReference>
<feature type="domain" description="Anaphase-promoting complex subunit 4-like WD40" evidence="3">
    <location>
        <begin position="1336"/>
        <end position="1421"/>
    </location>
</feature>
<dbReference type="SMART" id="SM00320">
    <property type="entry name" value="WD40"/>
    <property type="match status" value="14"/>
</dbReference>
<dbReference type="PANTHER" id="PTHR19879:SF9">
    <property type="entry name" value="TRANSCRIPTION INITIATION FACTOR TFIID SUBUNIT 5"/>
    <property type="match status" value="1"/>
</dbReference>